<dbReference type="InterPro" id="IPR009057">
    <property type="entry name" value="Homeodomain-like_sf"/>
</dbReference>
<dbReference type="CDD" id="cd00167">
    <property type="entry name" value="SANT"/>
    <property type="match status" value="3"/>
</dbReference>
<feature type="domain" description="Myb-like" evidence="2">
    <location>
        <begin position="160"/>
        <end position="213"/>
    </location>
</feature>
<dbReference type="SMART" id="SM00717">
    <property type="entry name" value="SANT"/>
    <property type="match status" value="3"/>
</dbReference>
<evidence type="ECO:0000256" key="1">
    <source>
        <dbReference type="SAM" id="MobiDB-lite"/>
    </source>
</evidence>
<evidence type="ECO:0000259" key="2">
    <source>
        <dbReference type="PROSITE" id="PS50090"/>
    </source>
</evidence>
<proteinExistence type="predicted"/>
<dbReference type="InterPro" id="IPR050560">
    <property type="entry name" value="MYB_TF"/>
</dbReference>
<dbReference type="PANTHER" id="PTHR45614:SF25">
    <property type="entry name" value="MYB PROTEIN"/>
    <property type="match status" value="1"/>
</dbReference>
<dbReference type="Gene3D" id="1.10.10.60">
    <property type="entry name" value="Homeodomain-like"/>
    <property type="match status" value="3"/>
</dbReference>
<comment type="caution">
    <text evidence="4">The sequence shown here is derived from an EMBL/GenBank/DDBJ whole genome shotgun (WGS) entry which is preliminary data.</text>
</comment>
<evidence type="ECO:0000259" key="3">
    <source>
        <dbReference type="PROSITE" id="PS51294"/>
    </source>
</evidence>
<evidence type="ECO:0000313" key="4">
    <source>
        <dbReference type="EMBL" id="KAK7249046.1"/>
    </source>
</evidence>
<keyword evidence="5" id="KW-1185">Reference proteome</keyword>
<evidence type="ECO:0000313" key="5">
    <source>
        <dbReference type="Proteomes" id="UP001363151"/>
    </source>
</evidence>
<gene>
    <name evidence="4" type="ORF">SO694_00044030</name>
</gene>
<dbReference type="Pfam" id="PF00249">
    <property type="entry name" value="Myb_DNA-binding"/>
    <property type="match status" value="1"/>
</dbReference>
<dbReference type="GO" id="GO:0003677">
    <property type="term" value="F:DNA binding"/>
    <property type="evidence" value="ECO:0007669"/>
    <property type="project" value="UniProtKB-KW"/>
</dbReference>
<feature type="region of interest" description="Disordered" evidence="1">
    <location>
        <begin position="91"/>
        <end position="111"/>
    </location>
</feature>
<keyword evidence="4" id="KW-0238">DNA-binding</keyword>
<feature type="domain" description="Myb-like" evidence="2">
    <location>
        <begin position="102"/>
        <end position="159"/>
    </location>
</feature>
<name>A0ABR1G7A9_AURAN</name>
<dbReference type="EMBL" id="JBBJCI010000083">
    <property type="protein sequence ID" value="KAK7249046.1"/>
    <property type="molecule type" value="Genomic_DNA"/>
</dbReference>
<feature type="domain" description="HTH myb-type" evidence="3">
    <location>
        <begin position="160"/>
        <end position="217"/>
    </location>
</feature>
<protein>
    <submittedName>
        <fullName evidence="4">DNA-binding transcription factor</fullName>
    </submittedName>
</protein>
<feature type="compositionally biased region" description="Low complexity" evidence="1">
    <location>
        <begin position="91"/>
        <end position="105"/>
    </location>
</feature>
<dbReference type="Proteomes" id="UP001363151">
    <property type="component" value="Unassembled WGS sequence"/>
</dbReference>
<dbReference type="SUPFAM" id="SSF46689">
    <property type="entry name" value="Homeodomain-like"/>
    <property type="match status" value="2"/>
</dbReference>
<dbReference type="InterPro" id="IPR001005">
    <property type="entry name" value="SANT/Myb"/>
</dbReference>
<dbReference type="PROSITE" id="PS51294">
    <property type="entry name" value="HTH_MYB"/>
    <property type="match status" value="3"/>
</dbReference>
<feature type="domain" description="HTH myb-type" evidence="3">
    <location>
        <begin position="218"/>
        <end position="259"/>
    </location>
</feature>
<reference evidence="4 5" key="1">
    <citation type="submission" date="2024-03" db="EMBL/GenBank/DDBJ databases">
        <title>Aureococcus anophagefferens CCMP1851 and Kratosvirus quantuckense: Draft genome of a second virus-susceptible host strain in the model system.</title>
        <authorList>
            <person name="Chase E."/>
            <person name="Truchon A.R."/>
            <person name="Schepens W."/>
            <person name="Wilhelm S.W."/>
        </authorList>
    </citation>
    <scope>NUCLEOTIDE SEQUENCE [LARGE SCALE GENOMIC DNA]</scope>
    <source>
        <strain evidence="4 5">CCMP1851</strain>
    </source>
</reference>
<dbReference type="PROSITE" id="PS50090">
    <property type="entry name" value="MYB_LIKE"/>
    <property type="match status" value="3"/>
</dbReference>
<feature type="domain" description="HTH myb-type" evidence="3">
    <location>
        <begin position="106"/>
        <end position="159"/>
    </location>
</feature>
<sequence length="297" mass="32153">MDMFNPSRPPPILTDQPPLKRARIPQVVNAVSPLHGALGGQLNACYDPVMILKAAQFPHPLSAPLAGSSARVVTPQRGAALGGLAAGVPLPATSPSRASGRPAAAKTGRWTKREDEKLRQTIEASGPDEGARDWAKIAAAAFEGGRSPGQCEDRWEKVLKLGLVKGPWTPHEDEVVRRAVGAGVDAAFNWSEVAKLLPGRLTKQVRERWQNHLDPQLVKTPWTPNEDYLLVSLQAVLGNRWNEISRAFQGRSENAIKNRRALATFGSNAEHEAATILHKLRTDEDRVDSPRALAAAA</sequence>
<dbReference type="Pfam" id="PF13921">
    <property type="entry name" value="Myb_DNA-bind_6"/>
    <property type="match status" value="1"/>
</dbReference>
<accession>A0ABR1G7A9</accession>
<dbReference type="InterPro" id="IPR017930">
    <property type="entry name" value="Myb_dom"/>
</dbReference>
<organism evidence="4 5">
    <name type="scientific">Aureococcus anophagefferens</name>
    <name type="common">Harmful bloom alga</name>
    <dbReference type="NCBI Taxonomy" id="44056"/>
    <lineage>
        <taxon>Eukaryota</taxon>
        <taxon>Sar</taxon>
        <taxon>Stramenopiles</taxon>
        <taxon>Ochrophyta</taxon>
        <taxon>Pelagophyceae</taxon>
        <taxon>Pelagomonadales</taxon>
        <taxon>Pelagomonadaceae</taxon>
        <taxon>Aureococcus</taxon>
    </lineage>
</organism>
<feature type="domain" description="Myb-like" evidence="2">
    <location>
        <begin position="214"/>
        <end position="259"/>
    </location>
</feature>
<dbReference type="PANTHER" id="PTHR45614">
    <property type="entry name" value="MYB PROTEIN-RELATED"/>
    <property type="match status" value="1"/>
</dbReference>